<protein>
    <submittedName>
        <fullName evidence="1">AFR299Wp</fullName>
    </submittedName>
</protein>
<sequence length="185" mass="20569">MFKTGISVFRSRVLARGIAQCRVGARAASTAAETVLKDGAKPMRIDRELPDPYKDRFKQRATFAVFATATTAALLLIFNYEKVQSPVVTNTMYQMRRLGVVRELLGDNLEFGGLLGWVHGELNQVAGRVNVRFTLKGSKGVPGEVRLVADRENRQQQFLIREWTVTIDGKTVDLLADGAVRTLET</sequence>
<dbReference type="eggNOG" id="ENOG502RZQV">
    <property type="taxonomic scope" value="Eukaryota"/>
</dbReference>
<reference evidence="1 2" key="1">
    <citation type="journal article" date="2004" name="Science">
        <title>The Ashbya gossypii genome as a tool for mapping the ancient Saccharomyces cerevisiae genome.</title>
        <authorList>
            <person name="Dietrich F.S."/>
            <person name="Voegeli S."/>
            <person name="Brachat S."/>
            <person name="Lerch A."/>
            <person name="Gates K."/>
            <person name="Steiner S."/>
            <person name="Mohr C."/>
            <person name="Pohlmann R."/>
            <person name="Luedi P."/>
            <person name="Choi S."/>
            <person name="Wing R.A."/>
            <person name="Flavier A."/>
            <person name="Gaffney T.D."/>
            <person name="Philippsen P."/>
        </authorList>
    </citation>
    <scope>NUCLEOTIDE SEQUENCE [LARGE SCALE GENOMIC DNA]</scope>
    <source>
        <strain evidence="2">ATCC 10895 / CBS 109.51 / FGSC 9923 / NRRL Y-1056</strain>
    </source>
</reference>
<dbReference type="GeneID" id="4622109"/>
<gene>
    <name evidence="1" type="ORF">AGOS_AFR299W</name>
</gene>
<dbReference type="STRING" id="284811.Q753L3"/>
<keyword evidence="2" id="KW-1185">Reference proteome</keyword>
<reference evidence="2" key="2">
    <citation type="journal article" date="2013" name="G3 (Bethesda)">
        <title>Genomes of Ashbya fungi isolated from insects reveal four mating-type loci, numerous translocations, lack of transposons, and distinct gene duplications.</title>
        <authorList>
            <person name="Dietrich F.S."/>
            <person name="Voegeli S."/>
            <person name="Kuo S."/>
            <person name="Philippsen P."/>
        </authorList>
    </citation>
    <scope>GENOME REANNOTATION</scope>
    <source>
        <strain evidence="2">ATCC 10895 / CBS 109.51 / FGSC 9923 / NRRL Y-1056</strain>
    </source>
</reference>
<accession>Q753L3</accession>
<dbReference type="InParanoid" id="Q753L3"/>
<dbReference type="PANTHER" id="PTHR28523">
    <property type="entry name" value="CYTOCHROME C OXIDASE ASSEMBLY FACTOR 1"/>
    <property type="match status" value="1"/>
</dbReference>
<dbReference type="RefSeq" id="NP_985846.1">
    <property type="nucleotide sequence ID" value="NM_211201.1"/>
</dbReference>
<dbReference type="AlphaFoldDB" id="Q753L3"/>
<dbReference type="GO" id="GO:0005743">
    <property type="term" value="C:mitochondrial inner membrane"/>
    <property type="evidence" value="ECO:0000318"/>
    <property type="project" value="GO_Central"/>
</dbReference>
<evidence type="ECO:0000313" key="1">
    <source>
        <dbReference type="EMBL" id="AAS53670.1"/>
    </source>
</evidence>
<dbReference type="HOGENOM" id="CLU_092488_2_1_1"/>
<dbReference type="InterPro" id="IPR014807">
    <property type="entry name" value="Coa1"/>
</dbReference>
<dbReference type="GO" id="GO:0033617">
    <property type="term" value="P:mitochondrial respiratory chain complex IV assembly"/>
    <property type="evidence" value="ECO:0000318"/>
    <property type="project" value="GO_Central"/>
</dbReference>
<dbReference type="FunCoup" id="Q753L3">
    <property type="interactions" value="50"/>
</dbReference>
<dbReference type="PANTHER" id="PTHR28523:SF1">
    <property type="entry name" value="CYTOCHROME C OXIDASE ASSEMBLY FACTOR 1"/>
    <property type="match status" value="1"/>
</dbReference>
<dbReference type="InterPro" id="IPR042432">
    <property type="entry name" value="Coa1_fungi"/>
</dbReference>
<dbReference type="EMBL" id="AE016819">
    <property type="protein sequence ID" value="AAS53670.1"/>
    <property type="molecule type" value="Genomic_DNA"/>
</dbReference>
<dbReference type="KEGG" id="ago:AGOS_AFR299W"/>
<name>Q753L3_EREGS</name>
<proteinExistence type="predicted"/>
<dbReference type="OMA" id="EFLIHEW"/>
<dbReference type="OrthoDB" id="2100652at2759"/>
<organism evidence="1 2">
    <name type="scientific">Eremothecium gossypii (strain ATCC 10895 / CBS 109.51 / FGSC 9923 / NRRL Y-1056)</name>
    <name type="common">Yeast</name>
    <name type="synonym">Ashbya gossypii</name>
    <dbReference type="NCBI Taxonomy" id="284811"/>
    <lineage>
        <taxon>Eukaryota</taxon>
        <taxon>Fungi</taxon>
        <taxon>Dikarya</taxon>
        <taxon>Ascomycota</taxon>
        <taxon>Saccharomycotina</taxon>
        <taxon>Saccharomycetes</taxon>
        <taxon>Saccharomycetales</taxon>
        <taxon>Saccharomycetaceae</taxon>
        <taxon>Eremothecium</taxon>
    </lineage>
</organism>
<evidence type="ECO:0000313" key="2">
    <source>
        <dbReference type="Proteomes" id="UP000000591"/>
    </source>
</evidence>
<dbReference type="Proteomes" id="UP000000591">
    <property type="component" value="Chromosome VI"/>
</dbReference>
<dbReference type="Pfam" id="PF08695">
    <property type="entry name" value="Coa1"/>
    <property type="match status" value="1"/>
</dbReference>